<feature type="compositionally biased region" description="Basic and acidic residues" evidence="1">
    <location>
        <begin position="17"/>
        <end position="28"/>
    </location>
</feature>
<dbReference type="AlphaFoldDB" id="A0AAP0JJM6"/>
<keyword evidence="3" id="KW-1185">Reference proteome</keyword>
<dbReference type="Proteomes" id="UP001420932">
    <property type="component" value="Unassembled WGS sequence"/>
</dbReference>
<dbReference type="SUPFAM" id="SSF56784">
    <property type="entry name" value="HAD-like"/>
    <property type="match status" value="1"/>
</dbReference>
<evidence type="ECO:0000313" key="2">
    <source>
        <dbReference type="EMBL" id="KAK9135253.1"/>
    </source>
</evidence>
<dbReference type="PANTHER" id="PTHR13237:SF8">
    <property type="entry name" value="SOMETHING ABOUT SILENCING PROTEIN 10"/>
    <property type="match status" value="1"/>
</dbReference>
<reference evidence="2 3" key="1">
    <citation type="submission" date="2024-01" db="EMBL/GenBank/DDBJ databases">
        <title>Genome assemblies of Stephania.</title>
        <authorList>
            <person name="Yang L."/>
        </authorList>
    </citation>
    <scope>NUCLEOTIDE SEQUENCE [LARGE SCALE GENOMIC DNA]</scope>
    <source>
        <strain evidence="2">YNDBR</strain>
        <tissue evidence="2">Leaf</tissue>
    </source>
</reference>
<organism evidence="2 3">
    <name type="scientific">Stephania yunnanensis</name>
    <dbReference type="NCBI Taxonomy" id="152371"/>
    <lineage>
        <taxon>Eukaryota</taxon>
        <taxon>Viridiplantae</taxon>
        <taxon>Streptophyta</taxon>
        <taxon>Embryophyta</taxon>
        <taxon>Tracheophyta</taxon>
        <taxon>Spermatophyta</taxon>
        <taxon>Magnoliopsida</taxon>
        <taxon>Ranunculales</taxon>
        <taxon>Menispermaceae</taxon>
        <taxon>Menispermoideae</taxon>
        <taxon>Cissampelideae</taxon>
        <taxon>Stephania</taxon>
    </lineage>
</organism>
<evidence type="ECO:0000256" key="1">
    <source>
        <dbReference type="SAM" id="MobiDB-lite"/>
    </source>
</evidence>
<feature type="region of interest" description="Disordered" evidence="1">
    <location>
        <begin position="1"/>
        <end position="28"/>
    </location>
</feature>
<dbReference type="Gene3D" id="3.40.50.1000">
    <property type="entry name" value="HAD superfamily/HAD-like"/>
    <property type="match status" value="1"/>
</dbReference>
<dbReference type="PANTHER" id="PTHR13237">
    <property type="entry name" value="SOMETHING ABOUT SILENCING PROTEIN 10-RELATED"/>
    <property type="match status" value="1"/>
</dbReference>
<comment type="caution">
    <text evidence="2">The sequence shown here is derived from an EMBL/GenBank/DDBJ whole genome shotgun (WGS) entry which is preliminary data.</text>
</comment>
<proteinExistence type="predicted"/>
<dbReference type="InterPro" id="IPR023214">
    <property type="entry name" value="HAD_sf"/>
</dbReference>
<dbReference type="GO" id="GO:0032040">
    <property type="term" value="C:small-subunit processome"/>
    <property type="evidence" value="ECO:0007669"/>
    <property type="project" value="TreeGrafter"/>
</dbReference>
<dbReference type="GO" id="GO:0000462">
    <property type="term" value="P:maturation of SSU-rRNA from tricistronic rRNA transcript (SSU-rRNA, 5.8S rRNA, LSU-rRNA)"/>
    <property type="evidence" value="ECO:0007669"/>
    <property type="project" value="TreeGrafter"/>
</dbReference>
<name>A0AAP0JJM6_9MAGN</name>
<evidence type="ECO:0000313" key="3">
    <source>
        <dbReference type="Proteomes" id="UP001420932"/>
    </source>
</evidence>
<accession>A0AAP0JJM6</accession>
<gene>
    <name evidence="2" type="ORF">Syun_014583</name>
</gene>
<sequence>MHLQDLDNQLENDSLDDDIRREAVKPNEKKQFVSELQKKKNVVAMVGDGINDDLALASLSELESDHLNVVAECFGAKQIDNEDSKAKSLDIHAKTGKRTKALADKEAKDEADYEIKKDLGAFLREEQMEVVYSSSPKLVGLLSDLNDALDQLEGKVNPLLNKVLLSVILCENYLLGSYFDSGLGYELLFISP</sequence>
<protein>
    <submittedName>
        <fullName evidence="2">Uncharacterized protein</fullName>
    </submittedName>
</protein>
<dbReference type="InterPro" id="IPR036412">
    <property type="entry name" value="HAD-like_sf"/>
</dbReference>
<dbReference type="EMBL" id="JBBNAF010000006">
    <property type="protein sequence ID" value="KAK9135253.1"/>
    <property type="molecule type" value="Genomic_DNA"/>
</dbReference>